<dbReference type="OrthoDB" id="1751576at2759"/>
<evidence type="ECO:0000313" key="3">
    <source>
        <dbReference type="EMBL" id="ESW05029.1"/>
    </source>
</evidence>
<name>V7AHI4_PHAVU</name>
<accession>V7AHI4</accession>
<feature type="compositionally biased region" description="Acidic residues" evidence="1">
    <location>
        <begin position="180"/>
        <end position="190"/>
    </location>
</feature>
<dbReference type="Proteomes" id="UP000000226">
    <property type="component" value="Chromosome 11"/>
</dbReference>
<dbReference type="AlphaFoldDB" id="V7AHI4"/>
<gene>
    <name evidence="3" type="ORF">PHAVU_011G145800g</name>
</gene>
<evidence type="ECO:0000259" key="2">
    <source>
        <dbReference type="Pfam" id="PF26130"/>
    </source>
</evidence>
<dbReference type="InterPro" id="IPR058594">
    <property type="entry name" value="PB1-like_dom_pln"/>
</dbReference>
<organism evidence="3 4">
    <name type="scientific">Phaseolus vulgaris</name>
    <name type="common">Kidney bean</name>
    <name type="synonym">French bean</name>
    <dbReference type="NCBI Taxonomy" id="3885"/>
    <lineage>
        <taxon>Eukaryota</taxon>
        <taxon>Viridiplantae</taxon>
        <taxon>Streptophyta</taxon>
        <taxon>Embryophyta</taxon>
        <taxon>Tracheophyta</taxon>
        <taxon>Spermatophyta</taxon>
        <taxon>Magnoliopsida</taxon>
        <taxon>eudicotyledons</taxon>
        <taxon>Gunneridae</taxon>
        <taxon>Pentapetalae</taxon>
        <taxon>rosids</taxon>
        <taxon>fabids</taxon>
        <taxon>Fabales</taxon>
        <taxon>Fabaceae</taxon>
        <taxon>Papilionoideae</taxon>
        <taxon>50 kb inversion clade</taxon>
        <taxon>NPAAA clade</taxon>
        <taxon>indigoferoid/millettioid clade</taxon>
        <taxon>Phaseoleae</taxon>
        <taxon>Phaseolus</taxon>
    </lineage>
</organism>
<sequence>MEEGYFLLVVHHSGKFFYARYVGGDTSTWSCHNDRWSYFEIVGILKELGFITVQEMWYSRGGCEELENRLEVLVDDGGAIEMLKIVNTHGEVHLFLLHVVSEAEVVLVLGDVEDGGGVEPKGLERDVENGGVEPEGLERDVEDGGGVEPEGLECDVEDGGGVEPEGLERNVEDGGGLQPEDVEGDVEDGGGVEPEGVEGNVEDGGGVESQGVQANVQDGGGRHRSKRQANNPIEGLQPNCTNDLHDLSADDDESEGTFVHDRGLLDTEWESKELDSMDEFEDCEEDVSTGECMTLN</sequence>
<reference evidence="4" key="1">
    <citation type="journal article" date="2014" name="Nat. Genet.">
        <title>A reference genome for common bean and genome-wide analysis of dual domestications.</title>
        <authorList>
            <person name="Schmutz J."/>
            <person name="McClean P.E."/>
            <person name="Mamidi S."/>
            <person name="Wu G.A."/>
            <person name="Cannon S.B."/>
            <person name="Grimwood J."/>
            <person name="Jenkins J."/>
            <person name="Shu S."/>
            <person name="Song Q."/>
            <person name="Chavarro C."/>
            <person name="Torres-Torres M."/>
            <person name="Geffroy V."/>
            <person name="Moghaddam S.M."/>
            <person name="Gao D."/>
            <person name="Abernathy B."/>
            <person name="Barry K."/>
            <person name="Blair M."/>
            <person name="Brick M.A."/>
            <person name="Chovatia M."/>
            <person name="Gepts P."/>
            <person name="Goodstein D.M."/>
            <person name="Gonzales M."/>
            <person name="Hellsten U."/>
            <person name="Hyten D.L."/>
            <person name="Jia G."/>
            <person name="Kelly J.D."/>
            <person name="Kudrna D."/>
            <person name="Lee R."/>
            <person name="Richard M.M."/>
            <person name="Miklas P.N."/>
            <person name="Osorno J.M."/>
            <person name="Rodrigues J."/>
            <person name="Thareau V."/>
            <person name="Urrea C.A."/>
            <person name="Wang M."/>
            <person name="Yu Y."/>
            <person name="Zhang M."/>
            <person name="Wing R.A."/>
            <person name="Cregan P.B."/>
            <person name="Rokhsar D.S."/>
            <person name="Jackson S.A."/>
        </authorList>
    </citation>
    <scope>NUCLEOTIDE SEQUENCE [LARGE SCALE GENOMIC DNA]</scope>
    <source>
        <strain evidence="4">cv. G19833</strain>
    </source>
</reference>
<dbReference type="OMA" id="HGINECL"/>
<proteinExistence type="predicted"/>
<dbReference type="EMBL" id="CM002298">
    <property type="protein sequence ID" value="ESW05029.1"/>
    <property type="molecule type" value="Genomic_DNA"/>
</dbReference>
<evidence type="ECO:0000256" key="1">
    <source>
        <dbReference type="SAM" id="MobiDB-lite"/>
    </source>
</evidence>
<evidence type="ECO:0000313" key="4">
    <source>
        <dbReference type="Proteomes" id="UP000000226"/>
    </source>
</evidence>
<feature type="region of interest" description="Disordered" evidence="1">
    <location>
        <begin position="277"/>
        <end position="296"/>
    </location>
</feature>
<feature type="compositionally biased region" description="Acidic residues" evidence="1">
    <location>
        <begin position="277"/>
        <end position="288"/>
    </location>
</feature>
<feature type="region of interest" description="Disordered" evidence="1">
    <location>
        <begin position="117"/>
        <end position="264"/>
    </location>
</feature>
<protein>
    <recommendedName>
        <fullName evidence="2">PB1-like domain-containing protein</fullName>
    </recommendedName>
</protein>
<dbReference type="Pfam" id="PF26130">
    <property type="entry name" value="PB1-like"/>
    <property type="match status" value="1"/>
</dbReference>
<keyword evidence="4" id="KW-1185">Reference proteome</keyword>
<feature type="compositionally biased region" description="Acidic residues" evidence="1">
    <location>
        <begin position="140"/>
        <end position="160"/>
    </location>
</feature>
<dbReference type="Gramene" id="ESW05029">
    <property type="protein sequence ID" value="ESW05029"/>
    <property type="gene ID" value="PHAVU_011G145800g"/>
</dbReference>
<feature type="domain" description="PB1-like" evidence="2">
    <location>
        <begin position="5"/>
        <end position="96"/>
    </location>
</feature>